<dbReference type="EMBL" id="CP037968">
    <property type="protein sequence ID" value="QYZ78843.1"/>
    <property type="molecule type" value="Genomic_DNA"/>
</dbReference>
<evidence type="ECO:0000313" key="3">
    <source>
        <dbReference type="Proteomes" id="UP000826709"/>
    </source>
</evidence>
<dbReference type="KEGG" id="mfk:E2N92_05065"/>
<dbReference type="Proteomes" id="UP000826709">
    <property type="component" value="Chromosome"/>
</dbReference>
<evidence type="ECO:0000313" key="2">
    <source>
        <dbReference type="EMBL" id="QYZ78843.1"/>
    </source>
</evidence>
<name>A0A8G1A1S2_9EURY</name>
<gene>
    <name evidence="2" type="ORF">E2N92_05065</name>
</gene>
<sequence length="182" mass="19530">MGERVENVVVLLVGVILLIGALATTQPFPPFTPGENGEVTTPAPTPESTDTPDTTREIFRYASAEYENQTFTVPVNVTAPPLTVRYTVTPRLITEGPDRVPSPESWFVVRIVDEEGTVVREDGYGTPAGEKGGYSRNEKGTLEVFATGTYTVEVRFNEMIAEVVVGTAGPPLMLPSQGSPSA</sequence>
<dbReference type="AlphaFoldDB" id="A0A8G1A1S2"/>
<organism evidence="2 3">
    <name type="scientific">Methanofollis formosanus</name>
    <dbReference type="NCBI Taxonomy" id="299308"/>
    <lineage>
        <taxon>Archaea</taxon>
        <taxon>Methanobacteriati</taxon>
        <taxon>Methanobacteriota</taxon>
        <taxon>Stenosarchaea group</taxon>
        <taxon>Methanomicrobia</taxon>
        <taxon>Methanomicrobiales</taxon>
        <taxon>Methanomicrobiaceae</taxon>
        <taxon>Methanofollis</taxon>
    </lineage>
</organism>
<reference evidence="2" key="2">
    <citation type="submission" date="2019-03" db="EMBL/GenBank/DDBJ databases">
        <authorList>
            <person name="Chen S.-C."/>
            <person name="Wu S.-Y."/>
            <person name="Lai M.-C."/>
        </authorList>
    </citation>
    <scope>NUCLEOTIDE SEQUENCE</scope>
    <source>
        <strain evidence="2">ML15</strain>
    </source>
</reference>
<proteinExistence type="predicted"/>
<feature type="region of interest" description="Disordered" evidence="1">
    <location>
        <begin position="27"/>
        <end position="53"/>
    </location>
</feature>
<dbReference type="RefSeq" id="WP_220682612.1">
    <property type="nucleotide sequence ID" value="NZ_CP037968.1"/>
</dbReference>
<protein>
    <submittedName>
        <fullName evidence="2">Uncharacterized protein</fullName>
    </submittedName>
</protein>
<feature type="compositionally biased region" description="Low complexity" evidence="1">
    <location>
        <begin position="40"/>
        <end position="52"/>
    </location>
</feature>
<dbReference type="OrthoDB" id="382652at2157"/>
<evidence type="ECO:0000256" key="1">
    <source>
        <dbReference type="SAM" id="MobiDB-lite"/>
    </source>
</evidence>
<keyword evidence="3" id="KW-1185">Reference proteome</keyword>
<reference evidence="2" key="1">
    <citation type="journal article" date="2005" name="Int. J. Syst. Evol. Microbiol.">
        <title>Methanofollis formosanus sp. nov., isolated from a fish pond.</title>
        <authorList>
            <person name="Wu S.Y."/>
            <person name="Chen S.C."/>
            <person name="Lai M.C."/>
        </authorList>
    </citation>
    <scope>NUCLEOTIDE SEQUENCE</scope>
    <source>
        <strain evidence="2">ML15</strain>
    </source>
</reference>
<accession>A0A8G1A1S2</accession>